<dbReference type="SUPFAM" id="SSF52540">
    <property type="entry name" value="P-loop containing nucleoside triphosphate hydrolases"/>
    <property type="match status" value="1"/>
</dbReference>
<evidence type="ECO:0000313" key="4">
    <source>
        <dbReference type="Proteomes" id="UP000053237"/>
    </source>
</evidence>
<sequence length="875" mass="97710">MQVFNSKRIKPQTDQIKTINTPLPPAIFPSYENSSSRMNSHPTSGSRLALSESPQTTQLSDTGISEDAKNCRVRPVAQRLYSSSTMGVQPTVFSGPSGFCVSKKISDSHELARNTRIKTFVGHMAPVNEILQSSTSTIPRYPIPVSVDFGTIMHSVPTHSNEFSIEEDITYSQEMLHDLSVQETQAHVYLELDQEFTKILNDDELNNMIQLNMTTIPLSDVSSPVVIGRDKFKVVFGEQIRKASTSLLSRKHCLFHVSKMGGNGPSGYSVSVENTSTNGIEVNGEPVPRGRTKSLACGDAVTLLRLPQSQALSNLAIRYTLFDESSPDPIYNHHVGRLLVDEISVTSENQDNMVITEEERHAQNVSLVQQTNSGESFRCSVMLAHSILTDTTDTKFSDFRDELHLMLSPILSHGYIQVCKCPSYYVTSPFTTTIQLDYDTATETALEKAVQTTDLVILAESTSTSQMQQMQGMTYNPLVKHSLDRRGIILVNENGLPETLENTKLREICQAAAPSKLIVVLSEDSSCAKSLFACGIPRVIYATSKNKYRRQVGTFIRILIGGLLHEFSMKMCFENAKSMTFEDSKTKDQSFDQVELFSTFNDHTAVQTEAKQFNTKWETIVKQNFVSLSSFVLPDPPERLVDRNQEIAEIVNFIRTSPARVCNLHGQEGIGKSTIAIHVAKYISRMVRCSQSIQYISLGDYERNILTEQDVTNVEATYDFNVALLNQLHSDIEELNTAVKMDDSSSRLLILDGCDFYAEAPICDFVSEILRQFPSMKIITTSRNKLPITSQTLANVTIGLEIHSLTEESAAKLLIAYCEEPIVRNKLKKSSADWQSDDMITVIQQHPAVKRLRGNPSLLRQLAREMPTKAMDELI</sequence>
<dbReference type="SUPFAM" id="SSF49879">
    <property type="entry name" value="SMAD/FHA domain"/>
    <property type="match status" value="1"/>
</dbReference>
<feature type="compositionally biased region" description="Polar residues" evidence="1">
    <location>
        <begin position="31"/>
        <end position="63"/>
    </location>
</feature>
<dbReference type="SMART" id="SM00240">
    <property type="entry name" value="FHA"/>
    <property type="match status" value="1"/>
</dbReference>
<feature type="region of interest" description="Disordered" evidence="1">
    <location>
        <begin position="18"/>
        <end position="67"/>
    </location>
</feature>
<dbReference type="PROSITE" id="PS50006">
    <property type="entry name" value="FHA_DOMAIN"/>
    <property type="match status" value="1"/>
</dbReference>
<dbReference type="InterPro" id="IPR027417">
    <property type="entry name" value="P-loop_NTPase"/>
</dbReference>
<dbReference type="Gene3D" id="3.40.50.300">
    <property type="entry name" value="P-loop containing nucleotide triphosphate hydrolases"/>
    <property type="match status" value="1"/>
</dbReference>
<keyword evidence="4" id="KW-1185">Reference proteome</keyword>
<dbReference type="InterPro" id="IPR000253">
    <property type="entry name" value="FHA_dom"/>
</dbReference>
<evidence type="ECO:0000256" key="1">
    <source>
        <dbReference type="SAM" id="MobiDB-lite"/>
    </source>
</evidence>
<name>A0A024G9K6_9STRA</name>
<dbReference type="PANTHER" id="PTHR47691">
    <property type="entry name" value="REGULATOR-RELATED"/>
    <property type="match status" value="1"/>
</dbReference>
<dbReference type="PANTHER" id="PTHR47691:SF3">
    <property type="entry name" value="HTH-TYPE TRANSCRIPTIONAL REGULATOR RV0890C-RELATED"/>
    <property type="match status" value="1"/>
</dbReference>
<dbReference type="Gene3D" id="2.60.200.20">
    <property type="match status" value="1"/>
</dbReference>
<comment type="caution">
    <text evidence="3">The sequence shown here is derived from an EMBL/GenBank/DDBJ whole genome shotgun (WGS) entry which is preliminary data.</text>
</comment>
<evidence type="ECO:0000259" key="2">
    <source>
        <dbReference type="PROSITE" id="PS50006"/>
    </source>
</evidence>
<accession>A0A024G9K6</accession>
<dbReference type="Proteomes" id="UP000053237">
    <property type="component" value="Unassembled WGS sequence"/>
</dbReference>
<dbReference type="AlphaFoldDB" id="A0A024G9K6"/>
<proteinExistence type="predicted"/>
<protein>
    <recommendedName>
        <fullName evidence="2">FHA domain-containing protein</fullName>
    </recommendedName>
</protein>
<gene>
    <name evidence="3" type="ORF">BN9_040190</name>
</gene>
<dbReference type="Pfam" id="PF00498">
    <property type="entry name" value="FHA"/>
    <property type="match status" value="1"/>
</dbReference>
<dbReference type="InParanoid" id="A0A024G9K6"/>
<evidence type="ECO:0000313" key="3">
    <source>
        <dbReference type="EMBL" id="CCI43235.1"/>
    </source>
</evidence>
<dbReference type="OrthoDB" id="69360at2759"/>
<feature type="domain" description="FHA" evidence="2">
    <location>
        <begin position="225"/>
        <end position="287"/>
    </location>
</feature>
<dbReference type="InterPro" id="IPR008984">
    <property type="entry name" value="SMAD_FHA_dom_sf"/>
</dbReference>
<reference evidence="3 4" key="1">
    <citation type="submission" date="2012-05" db="EMBL/GenBank/DDBJ databases">
        <title>Recombination and specialization in a pathogen metapopulation.</title>
        <authorList>
            <person name="Gardiner A."/>
            <person name="Kemen E."/>
            <person name="Schultz-Larsen T."/>
            <person name="MacLean D."/>
            <person name="Van Oosterhout C."/>
            <person name="Jones J.D.G."/>
        </authorList>
    </citation>
    <scope>NUCLEOTIDE SEQUENCE [LARGE SCALE GENOMIC DNA]</scope>
    <source>
        <strain evidence="3 4">Ac Nc2</strain>
    </source>
</reference>
<organism evidence="3 4">
    <name type="scientific">Albugo candida</name>
    <dbReference type="NCBI Taxonomy" id="65357"/>
    <lineage>
        <taxon>Eukaryota</taxon>
        <taxon>Sar</taxon>
        <taxon>Stramenopiles</taxon>
        <taxon>Oomycota</taxon>
        <taxon>Peronosporomycetes</taxon>
        <taxon>Albuginales</taxon>
        <taxon>Albuginaceae</taxon>
        <taxon>Albugo</taxon>
    </lineage>
</organism>
<dbReference type="EMBL" id="CAIX01000046">
    <property type="protein sequence ID" value="CCI43235.1"/>
    <property type="molecule type" value="Genomic_DNA"/>
</dbReference>